<name>A0AAD7X8I1_9APHY</name>
<sequence>MMPELDWDALTSICNHVRDVPTISSISLTCRTLRAVAAKRLLETHVVVLTDTRSILSFHQFVNADRTTRLPFVCRLRIDVLPGRIDEGTREEAVQSLLDLLQQATHLKSLVLPRPESTYRALGSEPRFLGVISHISTLRELALERRWAPNEEIVSNTPSRLRTLRVSLAILSDSDAWFLEPVPLYSLLERIAPTLEVLEVIGRPVAFDNRGSNSVVFPAMRSFRVVAVSHMTPIWTEDLVRMFPVLDGTLAFEGLHCPYKEAHRRVRELNRTSQLQKTWKSLDRVIGHVNVICMLGLSCPARHLMLDGICGHSKGQLGDALATIRPTHVKLSVDLSHGMHIFEGLLPPEVAPRLTHLVLFLSFCDYKSMLIDDDDLVDMKTAQWSAFLAEVMAALNGTRLTHLRIVLRCSITLDNWPSGSTPYSKDFLTAVRNVGEGPEGLASELMGAFPTLQYVFLTTTGDLNNDWVPPDASPPPFGPEEHASLVRQGQWLSSSGWRSVSGTPERLASDVEEELLEANDLILTKGDHSALQLRNPKSVTREITGWLMYD</sequence>
<evidence type="ECO:0000313" key="1">
    <source>
        <dbReference type="EMBL" id="KAJ8469117.1"/>
    </source>
</evidence>
<dbReference type="AlphaFoldDB" id="A0AAD7X8I1"/>
<protein>
    <submittedName>
        <fullName evidence="1">Uncharacterized protein</fullName>
    </submittedName>
</protein>
<gene>
    <name evidence="1" type="ORF">ONZ51_g9217</name>
</gene>
<comment type="caution">
    <text evidence="1">The sequence shown here is derived from an EMBL/GenBank/DDBJ whole genome shotgun (WGS) entry which is preliminary data.</text>
</comment>
<dbReference type="EMBL" id="JAPEVG010000305">
    <property type="protein sequence ID" value="KAJ8469117.1"/>
    <property type="molecule type" value="Genomic_DNA"/>
</dbReference>
<reference evidence="1" key="1">
    <citation type="submission" date="2022-11" db="EMBL/GenBank/DDBJ databases">
        <title>Genome Sequence of Cubamyces cubensis.</title>
        <authorList>
            <person name="Buettner E."/>
        </authorList>
    </citation>
    <scope>NUCLEOTIDE SEQUENCE</scope>
    <source>
        <strain evidence="1">MPL-01</strain>
    </source>
</reference>
<proteinExistence type="predicted"/>
<keyword evidence="2" id="KW-1185">Reference proteome</keyword>
<accession>A0AAD7X8I1</accession>
<dbReference type="Proteomes" id="UP001215151">
    <property type="component" value="Unassembled WGS sequence"/>
</dbReference>
<organism evidence="1 2">
    <name type="scientific">Trametes cubensis</name>
    <dbReference type="NCBI Taxonomy" id="1111947"/>
    <lineage>
        <taxon>Eukaryota</taxon>
        <taxon>Fungi</taxon>
        <taxon>Dikarya</taxon>
        <taxon>Basidiomycota</taxon>
        <taxon>Agaricomycotina</taxon>
        <taxon>Agaricomycetes</taxon>
        <taxon>Polyporales</taxon>
        <taxon>Polyporaceae</taxon>
        <taxon>Trametes</taxon>
    </lineage>
</organism>
<evidence type="ECO:0000313" key="2">
    <source>
        <dbReference type="Proteomes" id="UP001215151"/>
    </source>
</evidence>